<feature type="region of interest" description="Disordered" evidence="1">
    <location>
        <begin position="1"/>
        <end position="21"/>
    </location>
</feature>
<keyword evidence="3" id="KW-1185">Reference proteome</keyword>
<evidence type="ECO:0000256" key="1">
    <source>
        <dbReference type="SAM" id="MobiDB-lite"/>
    </source>
</evidence>
<accession>A0A5C3Q7D3</accession>
<protein>
    <submittedName>
        <fullName evidence="2">Uncharacterized protein</fullName>
    </submittedName>
</protein>
<proteinExistence type="predicted"/>
<evidence type="ECO:0000313" key="2">
    <source>
        <dbReference type="EMBL" id="TFK96310.1"/>
    </source>
</evidence>
<evidence type="ECO:0000313" key="3">
    <source>
        <dbReference type="Proteomes" id="UP000305067"/>
    </source>
</evidence>
<sequence>MSAPSNSQLSQPPEEYSGSYIPQRNEGRVCEYGIRFEQLELYAGQPWLKGYLAVEHVANRVNMAGLRALTTSQSGCLKVAKLLQGDNQTMTTLTHDQPLQFLPKAPLGFVDLRHQSFLPATVLAMDPLAMLKVPQALLCSRLQQLAIALPITALLVTTLLAMPSQAPKTREPTMKSTFVCLTVLDNLEQRLSPAHECLNSMTIEHYWYPWMQLAVVLRAIYNMTTPAIHLMTSPHDPLAATLAVRLIALLQWTTHILRNRAIES</sequence>
<name>A0A5C3Q7D3_9AGAR</name>
<organism evidence="2 3">
    <name type="scientific">Pterulicium gracile</name>
    <dbReference type="NCBI Taxonomy" id="1884261"/>
    <lineage>
        <taxon>Eukaryota</taxon>
        <taxon>Fungi</taxon>
        <taxon>Dikarya</taxon>
        <taxon>Basidiomycota</taxon>
        <taxon>Agaricomycotina</taxon>
        <taxon>Agaricomycetes</taxon>
        <taxon>Agaricomycetidae</taxon>
        <taxon>Agaricales</taxon>
        <taxon>Pleurotineae</taxon>
        <taxon>Pterulaceae</taxon>
        <taxon>Pterulicium</taxon>
    </lineage>
</organism>
<dbReference type="AlphaFoldDB" id="A0A5C3Q7D3"/>
<dbReference type="Proteomes" id="UP000305067">
    <property type="component" value="Unassembled WGS sequence"/>
</dbReference>
<reference evidence="2 3" key="1">
    <citation type="journal article" date="2019" name="Nat. Ecol. Evol.">
        <title>Megaphylogeny resolves global patterns of mushroom evolution.</title>
        <authorList>
            <person name="Varga T."/>
            <person name="Krizsan K."/>
            <person name="Foldi C."/>
            <person name="Dima B."/>
            <person name="Sanchez-Garcia M."/>
            <person name="Sanchez-Ramirez S."/>
            <person name="Szollosi G.J."/>
            <person name="Szarkandi J.G."/>
            <person name="Papp V."/>
            <person name="Albert L."/>
            <person name="Andreopoulos W."/>
            <person name="Angelini C."/>
            <person name="Antonin V."/>
            <person name="Barry K.W."/>
            <person name="Bougher N.L."/>
            <person name="Buchanan P."/>
            <person name="Buyck B."/>
            <person name="Bense V."/>
            <person name="Catcheside P."/>
            <person name="Chovatia M."/>
            <person name="Cooper J."/>
            <person name="Damon W."/>
            <person name="Desjardin D."/>
            <person name="Finy P."/>
            <person name="Geml J."/>
            <person name="Haridas S."/>
            <person name="Hughes K."/>
            <person name="Justo A."/>
            <person name="Karasinski D."/>
            <person name="Kautmanova I."/>
            <person name="Kiss B."/>
            <person name="Kocsube S."/>
            <person name="Kotiranta H."/>
            <person name="LaButti K.M."/>
            <person name="Lechner B.E."/>
            <person name="Liimatainen K."/>
            <person name="Lipzen A."/>
            <person name="Lukacs Z."/>
            <person name="Mihaltcheva S."/>
            <person name="Morgado L.N."/>
            <person name="Niskanen T."/>
            <person name="Noordeloos M.E."/>
            <person name="Ohm R.A."/>
            <person name="Ortiz-Santana B."/>
            <person name="Ovrebo C."/>
            <person name="Racz N."/>
            <person name="Riley R."/>
            <person name="Savchenko A."/>
            <person name="Shiryaev A."/>
            <person name="Soop K."/>
            <person name="Spirin V."/>
            <person name="Szebenyi C."/>
            <person name="Tomsovsky M."/>
            <person name="Tulloss R.E."/>
            <person name="Uehling J."/>
            <person name="Grigoriev I.V."/>
            <person name="Vagvolgyi C."/>
            <person name="Papp T."/>
            <person name="Martin F.M."/>
            <person name="Miettinen O."/>
            <person name="Hibbett D.S."/>
            <person name="Nagy L.G."/>
        </authorList>
    </citation>
    <scope>NUCLEOTIDE SEQUENCE [LARGE SCALE GENOMIC DNA]</scope>
    <source>
        <strain evidence="2 3">CBS 309.79</strain>
    </source>
</reference>
<dbReference type="EMBL" id="ML178863">
    <property type="protein sequence ID" value="TFK96310.1"/>
    <property type="molecule type" value="Genomic_DNA"/>
</dbReference>
<gene>
    <name evidence="2" type="ORF">BDV98DRAFT_586487</name>
</gene>
<feature type="compositionally biased region" description="Polar residues" evidence="1">
    <location>
        <begin position="1"/>
        <end position="11"/>
    </location>
</feature>